<sequence length="230" mass="24923">MDDIAPNGFLTCRGLRFPKDPQVLQGRARRLIRTGEYEAKEAEAALRMVQPGDRVLELGAGIGFMSTLVSVKCGAARVDAFEANPQLLPYIARVHAANGVETATVHNALLSAMDGPPVPFYLRENFLASSMDRDSEPGTIVGEAQVPQRAIGPVLADLQPDVLICDIEGAEAHLLPAADLSCLRVAILELHPQWIGQSGVQAVFDTFHRAGLTYWPKASHGKVVCFRKGW</sequence>
<evidence type="ECO:0000313" key="2">
    <source>
        <dbReference type="EMBL" id="MEC3860535.1"/>
    </source>
</evidence>
<dbReference type="Pfam" id="PF05050">
    <property type="entry name" value="Methyltransf_21"/>
    <property type="match status" value="1"/>
</dbReference>
<organism evidence="2 3">
    <name type="scientific">Mesobacterium hydrothermale</name>
    <dbReference type="NCBI Taxonomy" id="3111907"/>
    <lineage>
        <taxon>Bacteria</taxon>
        <taxon>Pseudomonadati</taxon>
        <taxon>Pseudomonadota</taxon>
        <taxon>Alphaproteobacteria</taxon>
        <taxon>Rhodobacterales</taxon>
        <taxon>Roseobacteraceae</taxon>
        <taxon>Mesobacterium</taxon>
    </lineage>
</organism>
<comment type="caution">
    <text evidence="2">The sequence shown here is derived from an EMBL/GenBank/DDBJ whole genome shotgun (WGS) entry which is preliminary data.</text>
</comment>
<dbReference type="RefSeq" id="WP_326296161.1">
    <property type="nucleotide sequence ID" value="NZ_JAYLLH010000004.1"/>
</dbReference>
<gene>
    <name evidence="2" type="ORF">VK792_04510</name>
</gene>
<dbReference type="EMBL" id="JAYLLH010000004">
    <property type="protein sequence ID" value="MEC3860535.1"/>
    <property type="molecule type" value="Genomic_DNA"/>
</dbReference>
<dbReference type="CDD" id="cd02440">
    <property type="entry name" value="AdoMet_MTases"/>
    <property type="match status" value="1"/>
</dbReference>
<dbReference type="InterPro" id="IPR029063">
    <property type="entry name" value="SAM-dependent_MTases_sf"/>
</dbReference>
<reference evidence="2 3" key="1">
    <citation type="submission" date="2024-01" db="EMBL/GenBank/DDBJ databases">
        <title>Mesobacterium rodlantinim sp. nov., isolated from shallow sea hydrothermal systems off Kueishantao Island.</title>
        <authorList>
            <person name="Su Z."/>
            <person name="Tang K."/>
        </authorList>
    </citation>
    <scope>NUCLEOTIDE SEQUENCE [LARGE SCALE GENOMIC DNA]</scope>
    <source>
        <strain evidence="2 3">TK19101</strain>
    </source>
</reference>
<name>A0ABU6HDK1_9RHOB</name>
<evidence type="ECO:0000259" key="1">
    <source>
        <dbReference type="Pfam" id="PF05050"/>
    </source>
</evidence>
<accession>A0ABU6HDK1</accession>
<evidence type="ECO:0000313" key="3">
    <source>
        <dbReference type="Proteomes" id="UP001348149"/>
    </source>
</evidence>
<keyword evidence="2" id="KW-0808">Transferase</keyword>
<protein>
    <submittedName>
        <fullName evidence="2">FkbM family methyltransferase</fullName>
    </submittedName>
</protein>
<dbReference type="Gene3D" id="3.40.50.150">
    <property type="entry name" value="Vaccinia Virus protein VP39"/>
    <property type="match status" value="1"/>
</dbReference>
<dbReference type="GO" id="GO:0032259">
    <property type="term" value="P:methylation"/>
    <property type="evidence" value="ECO:0007669"/>
    <property type="project" value="UniProtKB-KW"/>
</dbReference>
<dbReference type="InterPro" id="IPR006342">
    <property type="entry name" value="FkbM_mtfrase"/>
</dbReference>
<feature type="domain" description="Methyltransferase FkbM" evidence="1">
    <location>
        <begin position="59"/>
        <end position="207"/>
    </location>
</feature>
<proteinExistence type="predicted"/>
<dbReference type="SUPFAM" id="SSF53335">
    <property type="entry name" value="S-adenosyl-L-methionine-dependent methyltransferases"/>
    <property type="match status" value="1"/>
</dbReference>
<keyword evidence="2" id="KW-0489">Methyltransferase</keyword>
<dbReference type="GO" id="GO:0008168">
    <property type="term" value="F:methyltransferase activity"/>
    <property type="evidence" value="ECO:0007669"/>
    <property type="project" value="UniProtKB-KW"/>
</dbReference>
<dbReference type="NCBIfam" id="TIGR01444">
    <property type="entry name" value="fkbM_fam"/>
    <property type="match status" value="1"/>
</dbReference>
<keyword evidence="3" id="KW-1185">Reference proteome</keyword>
<dbReference type="Proteomes" id="UP001348149">
    <property type="component" value="Unassembled WGS sequence"/>
</dbReference>